<dbReference type="InterPro" id="IPR005797">
    <property type="entry name" value="Cyt_b/b6_N"/>
</dbReference>
<feature type="transmembrane region" description="Helical" evidence="17">
    <location>
        <begin position="289"/>
        <end position="307"/>
    </location>
</feature>
<dbReference type="KEGG" id="mai:MICA_1674"/>
<evidence type="ECO:0000256" key="5">
    <source>
        <dbReference type="ARBA" id="ARBA00013531"/>
    </source>
</evidence>
<feature type="binding site" description="axial binding residue" evidence="16">
    <location>
        <position position="110"/>
    </location>
    <ligand>
        <name>heme b</name>
        <dbReference type="ChEBI" id="CHEBI:60344"/>
        <label>b566</label>
    </ligand>
    <ligandPart>
        <name>Fe</name>
        <dbReference type="ChEBI" id="CHEBI:18248"/>
    </ligandPart>
</feature>
<evidence type="ECO:0000256" key="10">
    <source>
        <dbReference type="ARBA" id="ARBA00022723"/>
    </source>
</evidence>
<feature type="binding site" evidence="15">
    <location>
        <position position="216"/>
    </location>
    <ligand>
        <name>a ubiquinone</name>
        <dbReference type="ChEBI" id="CHEBI:16389"/>
    </ligand>
</feature>
<dbReference type="InterPro" id="IPR027387">
    <property type="entry name" value="Cytb/b6-like_sf"/>
</dbReference>
<dbReference type="GO" id="GO:0046872">
    <property type="term" value="F:metal ion binding"/>
    <property type="evidence" value="ECO:0007669"/>
    <property type="project" value="UniProtKB-KW"/>
</dbReference>
<dbReference type="eggNOG" id="COG1290">
    <property type="taxonomic scope" value="Bacteria"/>
</dbReference>
<dbReference type="PANTHER" id="PTHR19271:SF16">
    <property type="entry name" value="CYTOCHROME B"/>
    <property type="match status" value="1"/>
</dbReference>
<dbReference type="SUPFAM" id="SSF81648">
    <property type="entry name" value="a domain/subunit of cytochrome bc1 complex (Ubiquinol-cytochrome c reductase)"/>
    <property type="match status" value="1"/>
</dbReference>
<accession>G2KQQ9</accession>
<feature type="domain" description="Cytochrome b/b6 C-terminal region profile" evidence="19">
    <location>
        <begin position="227"/>
        <end position="411"/>
    </location>
</feature>
<evidence type="ECO:0000256" key="15">
    <source>
        <dbReference type="PIRSR" id="PIRSR038885-1"/>
    </source>
</evidence>
<comment type="subcellular location">
    <subcellularLocation>
        <location evidence="3">Membrane</location>
        <topology evidence="3">Multi-pass membrane protein</topology>
    </subcellularLocation>
</comment>
<keyword evidence="6" id="KW-0813">Transport</keyword>
<dbReference type="GO" id="GO:0045275">
    <property type="term" value="C:respiratory chain complex III"/>
    <property type="evidence" value="ECO:0007669"/>
    <property type="project" value="InterPro"/>
</dbReference>
<feature type="binding site" description="axial binding residue" evidence="16">
    <location>
        <position position="197"/>
    </location>
    <ligand>
        <name>heme b</name>
        <dbReference type="ChEBI" id="CHEBI:60344"/>
        <label>b562</label>
    </ligand>
    <ligandPart>
        <name>Fe</name>
        <dbReference type="ChEBI" id="CHEBI:18248"/>
    </ligandPart>
</feature>
<feature type="transmembrane region" description="Helical" evidence="17">
    <location>
        <begin position="94"/>
        <end position="114"/>
    </location>
</feature>
<evidence type="ECO:0000313" key="20">
    <source>
        <dbReference type="EMBL" id="AEP09987.1"/>
    </source>
</evidence>
<keyword evidence="12 17" id="KW-1133">Transmembrane helix</keyword>
<keyword evidence="7 16" id="KW-0349">Heme</keyword>
<dbReference type="HOGENOM" id="CLU_031114_3_0_5"/>
<dbReference type="InterPro" id="IPR030689">
    <property type="entry name" value="Cytochrome_b"/>
</dbReference>
<comment type="cofactor">
    <cofactor evidence="1">
        <name>heme b</name>
        <dbReference type="ChEBI" id="CHEBI:60344"/>
    </cofactor>
</comment>
<dbReference type="Pfam" id="PF00033">
    <property type="entry name" value="Cytochrome_B"/>
    <property type="match status" value="1"/>
</dbReference>
<feature type="transmembrane region" description="Helical" evidence="17">
    <location>
        <begin position="247"/>
        <end position="268"/>
    </location>
</feature>
<dbReference type="FunFam" id="1.20.810.10:FF:000004">
    <property type="entry name" value="Cytochrome b"/>
    <property type="match status" value="1"/>
</dbReference>
<name>G2KQQ9_MICAA</name>
<dbReference type="RefSeq" id="WP_014103210.1">
    <property type="nucleotide sequence ID" value="NC_016026.1"/>
</dbReference>
<comment type="subunit">
    <text evidence="4">The main subunits of complex b-c1 are: cytochrome b, cytochrome c1 and the Rieske protein.</text>
</comment>
<dbReference type="Gene3D" id="1.20.810.10">
    <property type="entry name" value="Cytochrome Bc1 Complex, Chain C"/>
    <property type="match status" value="1"/>
</dbReference>
<keyword evidence="10 16" id="KW-0479">Metal-binding</keyword>
<feature type="transmembrane region" description="Helical" evidence="17">
    <location>
        <begin position="126"/>
        <end position="147"/>
    </location>
</feature>
<evidence type="ECO:0000313" key="21">
    <source>
        <dbReference type="Proteomes" id="UP000009286"/>
    </source>
</evidence>
<evidence type="ECO:0000259" key="18">
    <source>
        <dbReference type="PROSITE" id="PS51002"/>
    </source>
</evidence>
<feature type="transmembrane region" description="Helical" evidence="17">
    <location>
        <begin position="351"/>
        <end position="371"/>
    </location>
</feature>
<evidence type="ECO:0000256" key="2">
    <source>
        <dbReference type="ARBA" id="ARBA00002444"/>
    </source>
</evidence>
<dbReference type="PROSITE" id="PS51003">
    <property type="entry name" value="CYTB_CTER"/>
    <property type="match status" value="1"/>
</dbReference>
<feature type="transmembrane region" description="Helical" evidence="17">
    <location>
        <begin position="153"/>
        <end position="172"/>
    </location>
</feature>
<evidence type="ECO:0000256" key="8">
    <source>
        <dbReference type="ARBA" id="ARBA00022660"/>
    </source>
</evidence>
<evidence type="ECO:0000256" key="3">
    <source>
        <dbReference type="ARBA" id="ARBA00004141"/>
    </source>
</evidence>
<keyword evidence="21" id="KW-1185">Reference proteome</keyword>
<dbReference type="AlphaFoldDB" id="G2KQQ9"/>
<keyword evidence="11" id="KW-0249">Electron transport</keyword>
<dbReference type="InterPro" id="IPR005798">
    <property type="entry name" value="Cyt_b/b6_C"/>
</dbReference>
<feature type="binding site" description="axial binding residue" evidence="16">
    <location>
        <position position="96"/>
    </location>
    <ligand>
        <name>heme b</name>
        <dbReference type="ChEBI" id="CHEBI:60344"/>
        <label>b562</label>
    </ligand>
    <ligandPart>
        <name>Fe</name>
        <dbReference type="ChEBI" id="CHEBI:18248"/>
    </ligandPart>
</feature>
<comment type="cofactor">
    <cofactor evidence="16">
        <name>heme</name>
        <dbReference type="ChEBI" id="CHEBI:30413"/>
    </cofactor>
    <text evidence="16">Binds 2 heme groups non-covalently.</text>
</comment>
<reference evidence="20 21" key="1">
    <citation type="journal article" date="2011" name="BMC Genomics">
        <title>Genomic insights into an obligate epibiotic bacterial predator: Micavibrio aeruginosavorus ARL-13.</title>
        <authorList>
            <person name="Wang Z."/>
            <person name="Kadouri D."/>
            <person name="Wu M."/>
        </authorList>
    </citation>
    <scope>NUCLEOTIDE SEQUENCE [LARGE SCALE GENOMIC DNA]</scope>
    <source>
        <strain evidence="20 21">ARL-13</strain>
    </source>
</reference>
<evidence type="ECO:0000256" key="1">
    <source>
        <dbReference type="ARBA" id="ARBA00001970"/>
    </source>
</evidence>
<feature type="transmembrane region" description="Helical" evidence="17">
    <location>
        <begin position="377"/>
        <end position="400"/>
    </location>
</feature>
<keyword evidence="14 17" id="KW-0472">Membrane</keyword>
<dbReference type="Pfam" id="PF00032">
    <property type="entry name" value="Cytochrom_B_C"/>
    <property type="match status" value="1"/>
</dbReference>
<dbReference type="OrthoDB" id="9804503at2"/>
<evidence type="ECO:0000256" key="6">
    <source>
        <dbReference type="ARBA" id="ARBA00022448"/>
    </source>
</evidence>
<feature type="transmembrane region" description="Helical" evidence="17">
    <location>
        <begin position="42"/>
        <end position="66"/>
    </location>
</feature>
<protein>
    <recommendedName>
        <fullName evidence="5">Cytochrome b</fullName>
    </recommendedName>
</protein>
<evidence type="ECO:0000256" key="17">
    <source>
        <dbReference type="SAM" id="Phobius"/>
    </source>
</evidence>
<gene>
    <name evidence="20" type="ordered locus">MICA_1674</name>
</gene>
<dbReference type="InterPro" id="IPR048259">
    <property type="entry name" value="Cytochrome_b_N_euk/bac"/>
</dbReference>
<dbReference type="Proteomes" id="UP000009286">
    <property type="component" value="Chromosome"/>
</dbReference>
<dbReference type="GO" id="GO:0008121">
    <property type="term" value="F:quinol-cytochrome-c reductase activity"/>
    <property type="evidence" value="ECO:0007669"/>
    <property type="project" value="InterPro"/>
</dbReference>
<dbReference type="CDD" id="cd00290">
    <property type="entry name" value="cytochrome_b_C"/>
    <property type="match status" value="1"/>
</dbReference>
<dbReference type="PIRSF" id="PIRSF038885">
    <property type="entry name" value="COB"/>
    <property type="match status" value="1"/>
</dbReference>
<feature type="binding site" description="axial binding residue" evidence="16">
    <location>
        <position position="211"/>
    </location>
    <ligand>
        <name>heme b</name>
        <dbReference type="ChEBI" id="CHEBI:60344"/>
        <label>b566</label>
    </ligand>
    <ligandPart>
        <name>Fe</name>
        <dbReference type="ChEBI" id="CHEBI:18248"/>
    </ligandPart>
</feature>
<dbReference type="STRING" id="856793.MICA_1674"/>
<comment type="function">
    <text evidence="2">Component of the ubiquinol-cytochrome c reductase complex (complex III or cytochrome b-c1 complex), which is a respiratory chain that generates an electrochemical potential coupled to ATP synthesis.</text>
</comment>
<keyword evidence="8" id="KW-0679">Respiratory chain</keyword>
<feature type="transmembrane region" description="Helical" evidence="17">
    <location>
        <begin position="319"/>
        <end position="339"/>
    </location>
</feature>
<dbReference type="PANTHER" id="PTHR19271">
    <property type="entry name" value="CYTOCHROME B"/>
    <property type="match status" value="1"/>
</dbReference>
<evidence type="ECO:0000256" key="9">
    <source>
        <dbReference type="ARBA" id="ARBA00022692"/>
    </source>
</evidence>
<evidence type="ECO:0000256" key="4">
    <source>
        <dbReference type="ARBA" id="ARBA00011649"/>
    </source>
</evidence>
<dbReference type="GO" id="GO:0022904">
    <property type="term" value="P:respiratory electron transport chain"/>
    <property type="evidence" value="ECO:0007669"/>
    <property type="project" value="InterPro"/>
</dbReference>
<evidence type="ECO:0000256" key="13">
    <source>
        <dbReference type="ARBA" id="ARBA00023004"/>
    </source>
</evidence>
<dbReference type="InterPro" id="IPR036150">
    <property type="entry name" value="Cyt_b/b6_C_sf"/>
</dbReference>
<dbReference type="GO" id="GO:0016491">
    <property type="term" value="F:oxidoreductase activity"/>
    <property type="evidence" value="ECO:0007669"/>
    <property type="project" value="InterPro"/>
</dbReference>
<feature type="transmembrane region" description="Helical" evidence="17">
    <location>
        <begin position="193"/>
        <end position="214"/>
    </location>
</feature>
<keyword evidence="9 17" id="KW-0812">Transmembrane</keyword>
<proteinExistence type="predicted"/>
<dbReference type="PROSITE" id="PS51002">
    <property type="entry name" value="CYTB_NTER"/>
    <property type="match status" value="1"/>
</dbReference>
<dbReference type="EMBL" id="CP002382">
    <property type="protein sequence ID" value="AEP09987.1"/>
    <property type="molecule type" value="Genomic_DNA"/>
</dbReference>
<dbReference type="InterPro" id="IPR048260">
    <property type="entry name" value="Cytochrome_b_C_euk/bac"/>
</dbReference>
<feature type="domain" description="Cytochrome b/b6 N-terminal region profile" evidence="18">
    <location>
        <begin position="13"/>
        <end position="224"/>
    </location>
</feature>
<dbReference type="InterPro" id="IPR016174">
    <property type="entry name" value="Di-haem_cyt_TM"/>
</dbReference>
<organism evidence="20 21">
    <name type="scientific">Micavibrio aeruginosavorus (strain ARL-13)</name>
    <dbReference type="NCBI Taxonomy" id="856793"/>
    <lineage>
        <taxon>Bacteria</taxon>
        <taxon>Pseudomonadati</taxon>
        <taxon>Bdellovibrionota</taxon>
        <taxon>Bdellovibrionia</taxon>
        <taxon>Bdellovibrionales</taxon>
        <taxon>Pseudobdellovibrionaceae</taxon>
        <taxon>Micavibrio</taxon>
    </lineage>
</organism>
<keyword evidence="13 16" id="KW-0408">Iron</keyword>
<sequence>MASGHRAPFENPVIEWVDSRLPIFTIMNKEYGVFPTPKNFNYFWNFGAIAMVMLVTMILTGIFLAMQYTPHQDHAFSSVERIMRDVNWGWMLRYLHMNGASFFFIAVYIHIFRGMYYGSYKKPRELLWILGVIIFLLMMATAFMGYTLPWSQMGGWGATVISGLFTAIPLVGDSIHTLLLGGFTVDNPTLNRFFALHYLLPFVIFAVVGIHVWALHVTGSNNPLGIDVKGPQDTLPFHPYYTSKDTFGLGVFLLCYVGVTFFAPNLLAHPDHYIPFNPMQTPAHIVPEWYFLPFYAILRAITFDIGIPFTDIVFIEAKLGGVIAMFGAIAVLFVLPWLDSHPVRSARFRPLYRKFLMLLVVSFLVLGYVGAQLPEGIWVILGQICTTYYFVFFLVILPWLSRKEVAEDLPNSINEAVLAKQSH</sequence>
<dbReference type="CDD" id="cd00284">
    <property type="entry name" value="Cytochrome_b_N"/>
    <property type="match status" value="1"/>
</dbReference>
<evidence type="ECO:0000256" key="12">
    <source>
        <dbReference type="ARBA" id="ARBA00022989"/>
    </source>
</evidence>
<evidence type="ECO:0000256" key="14">
    <source>
        <dbReference type="ARBA" id="ARBA00023136"/>
    </source>
</evidence>
<evidence type="ECO:0000259" key="19">
    <source>
        <dbReference type="PROSITE" id="PS51003"/>
    </source>
</evidence>
<evidence type="ECO:0000256" key="11">
    <source>
        <dbReference type="ARBA" id="ARBA00022982"/>
    </source>
</evidence>
<evidence type="ECO:0000256" key="7">
    <source>
        <dbReference type="ARBA" id="ARBA00022617"/>
    </source>
</evidence>
<dbReference type="SUPFAM" id="SSF81342">
    <property type="entry name" value="Transmembrane di-heme cytochromes"/>
    <property type="match status" value="1"/>
</dbReference>
<evidence type="ECO:0000256" key="16">
    <source>
        <dbReference type="PIRSR" id="PIRSR038885-2"/>
    </source>
</evidence>